<evidence type="ECO:0000313" key="2">
    <source>
        <dbReference type="Proteomes" id="UP000237000"/>
    </source>
</evidence>
<accession>A0A2P5C1P0</accession>
<evidence type="ECO:0000313" key="1">
    <source>
        <dbReference type="EMBL" id="PON54958.1"/>
    </source>
</evidence>
<dbReference type="InParanoid" id="A0A2P5C1P0"/>
<dbReference type="EMBL" id="JXTC01000425">
    <property type="protein sequence ID" value="PON54958.1"/>
    <property type="molecule type" value="Genomic_DNA"/>
</dbReference>
<proteinExistence type="predicted"/>
<reference evidence="2" key="1">
    <citation type="submission" date="2016-06" db="EMBL/GenBank/DDBJ databases">
        <title>Parallel loss of symbiosis genes in relatives of nitrogen-fixing non-legume Parasponia.</title>
        <authorList>
            <person name="Van Velzen R."/>
            <person name="Holmer R."/>
            <person name="Bu F."/>
            <person name="Rutten L."/>
            <person name="Van Zeijl A."/>
            <person name="Liu W."/>
            <person name="Santuari L."/>
            <person name="Cao Q."/>
            <person name="Sharma T."/>
            <person name="Shen D."/>
            <person name="Roswanjaya Y."/>
            <person name="Wardhani T."/>
            <person name="Kalhor M.S."/>
            <person name="Jansen J."/>
            <person name="Van den Hoogen J."/>
            <person name="Gungor B."/>
            <person name="Hartog M."/>
            <person name="Hontelez J."/>
            <person name="Verver J."/>
            <person name="Yang W.-C."/>
            <person name="Schijlen E."/>
            <person name="Repin R."/>
            <person name="Schilthuizen M."/>
            <person name="Schranz E."/>
            <person name="Heidstra R."/>
            <person name="Miyata K."/>
            <person name="Fedorova E."/>
            <person name="Kohlen W."/>
            <person name="Bisseling T."/>
            <person name="Smit S."/>
            <person name="Geurts R."/>
        </authorList>
    </citation>
    <scope>NUCLEOTIDE SEQUENCE [LARGE SCALE GENOMIC DNA]</scope>
    <source>
        <strain evidence="2">cv. RG33-2</strain>
    </source>
</reference>
<evidence type="ECO:0008006" key="3">
    <source>
        <dbReference type="Google" id="ProtNLM"/>
    </source>
</evidence>
<organism evidence="1 2">
    <name type="scientific">Trema orientale</name>
    <name type="common">Charcoal tree</name>
    <name type="synonym">Celtis orientalis</name>
    <dbReference type="NCBI Taxonomy" id="63057"/>
    <lineage>
        <taxon>Eukaryota</taxon>
        <taxon>Viridiplantae</taxon>
        <taxon>Streptophyta</taxon>
        <taxon>Embryophyta</taxon>
        <taxon>Tracheophyta</taxon>
        <taxon>Spermatophyta</taxon>
        <taxon>Magnoliopsida</taxon>
        <taxon>eudicotyledons</taxon>
        <taxon>Gunneridae</taxon>
        <taxon>Pentapetalae</taxon>
        <taxon>rosids</taxon>
        <taxon>fabids</taxon>
        <taxon>Rosales</taxon>
        <taxon>Cannabaceae</taxon>
        <taxon>Trema</taxon>
    </lineage>
</organism>
<dbReference type="AlphaFoldDB" id="A0A2P5C1P0"/>
<dbReference type="Proteomes" id="UP000237000">
    <property type="component" value="Unassembled WGS sequence"/>
</dbReference>
<keyword evidence="2" id="KW-1185">Reference proteome</keyword>
<name>A0A2P5C1P0_TREOI</name>
<sequence length="95" mass="11021">MRELMPFFSQVVVTFVSKECNYYAHNLASWAYACNSFDTLNPSEVPAAVCQDHFQWSYVLVLMNSSFIKNKNKKKIRGIFHIIDVLILLTLSMPR</sequence>
<protein>
    <recommendedName>
        <fullName evidence="3">RNase H type-1 domain-containing protein</fullName>
    </recommendedName>
</protein>
<gene>
    <name evidence="1" type="ORF">TorRG33x02_300770</name>
</gene>
<comment type="caution">
    <text evidence="1">The sequence shown here is derived from an EMBL/GenBank/DDBJ whole genome shotgun (WGS) entry which is preliminary data.</text>
</comment>
<dbReference type="PROSITE" id="PS51257">
    <property type="entry name" value="PROKAR_LIPOPROTEIN"/>
    <property type="match status" value="1"/>
</dbReference>
<dbReference type="OrthoDB" id="10380104at2759"/>